<dbReference type="Proteomes" id="UP000002624">
    <property type="component" value="Unassembled WGS sequence"/>
</dbReference>
<evidence type="ECO:0000256" key="5">
    <source>
        <dbReference type="ARBA" id="ARBA00023065"/>
    </source>
</evidence>
<keyword evidence="5" id="KW-0406">Ion transport</keyword>
<evidence type="ECO:0000313" key="9">
    <source>
        <dbReference type="EMBL" id="EER44142.1"/>
    </source>
</evidence>
<keyword evidence="4 8" id="KW-1133">Transmembrane helix</keyword>
<accession>C6H6X1</accession>
<feature type="transmembrane region" description="Helical" evidence="8">
    <location>
        <begin position="496"/>
        <end position="515"/>
    </location>
</feature>
<feature type="transmembrane region" description="Helical" evidence="8">
    <location>
        <begin position="584"/>
        <end position="604"/>
    </location>
</feature>
<feature type="transmembrane region" description="Helical" evidence="8">
    <location>
        <begin position="364"/>
        <end position="383"/>
    </location>
</feature>
<evidence type="ECO:0000256" key="4">
    <source>
        <dbReference type="ARBA" id="ARBA00022989"/>
    </source>
</evidence>
<organism evidence="9 10">
    <name type="scientific">Ajellomyces capsulatus (strain H143)</name>
    <name type="common">Darling's disease fungus</name>
    <name type="synonym">Histoplasma capsulatum</name>
    <dbReference type="NCBI Taxonomy" id="544712"/>
    <lineage>
        <taxon>Eukaryota</taxon>
        <taxon>Fungi</taxon>
        <taxon>Dikarya</taxon>
        <taxon>Ascomycota</taxon>
        <taxon>Pezizomycotina</taxon>
        <taxon>Eurotiomycetes</taxon>
        <taxon>Eurotiomycetidae</taxon>
        <taxon>Onygenales</taxon>
        <taxon>Ajellomycetaceae</taxon>
        <taxon>Histoplasma</taxon>
    </lineage>
</organism>
<evidence type="ECO:0000256" key="6">
    <source>
        <dbReference type="ARBA" id="ARBA00023136"/>
    </source>
</evidence>
<evidence type="ECO:0000256" key="8">
    <source>
        <dbReference type="SAM" id="Phobius"/>
    </source>
</evidence>
<evidence type="ECO:0000256" key="1">
    <source>
        <dbReference type="ARBA" id="ARBA00004141"/>
    </source>
</evidence>
<dbReference type="HOGENOM" id="CLU_005947_0_1_1"/>
<dbReference type="InterPro" id="IPR051143">
    <property type="entry name" value="TrkH_K-transport"/>
</dbReference>
<reference evidence="10" key="1">
    <citation type="submission" date="2009-05" db="EMBL/GenBank/DDBJ databases">
        <title>The genome sequence of Ajellomyces capsulatus strain H143.</title>
        <authorList>
            <person name="Champion M."/>
            <person name="Cuomo C.A."/>
            <person name="Ma L.-J."/>
            <person name="Henn M.R."/>
            <person name="Sil A."/>
            <person name="Goldman B."/>
            <person name="Young S.K."/>
            <person name="Kodira C.D."/>
            <person name="Zeng Q."/>
            <person name="Koehrsen M."/>
            <person name="Alvarado L."/>
            <person name="Berlin A.M."/>
            <person name="Borenstein D."/>
            <person name="Chen Z."/>
            <person name="Engels R."/>
            <person name="Freedman E."/>
            <person name="Gellesch M."/>
            <person name="Goldberg J."/>
            <person name="Griggs A."/>
            <person name="Gujja S."/>
            <person name="Heiman D.I."/>
            <person name="Hepburn T.A."/>
            <person name="Howarth C."/>
            <person name="Jen D."/>
            <person name="Larson L."/>
            <person name="Lewis B."/>
            <person name="Mehta T."/>
            <person name="Park D."/>
            <person name="Pearson M."/>
            <person name="Roberts A."/>
            <person name="Saif S."/>
            <person name="Shea T.D."/>
            <person name="Shenoy N."/>
            <person name="Sisk P."/>
            <person name="Stolte C."/>
            <person name="Sykes S."/>
            <person name="Walk T."/>
            <person name="White J."/>
            <person name="Yandava C."/>
            <person name="Klein B."/>
            <person name="McEwen J.G."/>
            <person name="Puccia R."/>
            <person name="Goldman G.H."/>
            <person name="Felipe M.S."/>
            <person name="Nino-Vega G."/>
            <person name="San-Blas G."/>
            <person name="Taylor J.W."/>
            <person name="Mendoza L."/>
            <person name="Galagan J.E."/>
            <person name="Nusbaum C."/>
            <person name="Birren B.W."/>
        </authorList>
    </citation>
    <scope>NUCLEOTIDE SEQUENCE [LARGE SCALE GENOMIC DNA]</scope>
    <source>
        <strain evidence="10">H143</strain>
    </source>
</reference>
<dbReference type="STRING" id="544712.C6H6X1"/>
<dbReference type="OMA" id="VSKLVMC"/>
<dbReference type="GO" id="GO:0005886">
    <property type="term" value="C:plasma membrane"/>
    <property type="evidence" value="ECO:0007669"/>
    <property type="project" value="TreeGrafter"/>
</dbReference>
<keyword evidence="2" id="KW-0813">Transport</keyword>
<dbReference type="Pfam" id="PF02386">
    <property type="entry name" value="TrkH"/>
    <property type="match status" value="2"/>
</dbReference>
<proteinExistence type="predicted"/>
<feature type="transmembrane region" description="Helical" evidence="8">
    <location>
        <begin position="554"/>
        <end position="572"/>
    </location>
</feature>
<name>C6H6X1_AJECH</name>
<dbReference type="EMBL" id="GG692420">
    <property type="protein sequence ID" value="EER44142.1"/>
    <property type="molecule type" value="Genomic_DNA"/>
</dbReference>
<evidence type="ECO:0000256" key="2">
    <source>
        <dbReference type="ARBA" id="ARBA00022448"/>
    </source>
</evidence>
<dbReference type="PANTHER" id="PTHR31064:SF5">
    <property type="entry name" value="POTASSIUM ION TRANSPORTER (EUROFUNG)"/>
    <property type="match status" value="1"/>
</dbReference>
<evidence type="ECO:0000313" key="10">
    <source>
        <dbReference type="Proteomes" id="UP000002624"/>
    </source>
</evidence>
<feature type="region of interest" description="Disordered" evidence="7">
    <location>
        <begin position="115"/>
        <end position="216"/>
    </location>
</feature>
<feature type="transmembrane region" description="Helical" evidence="8">
    <location>
        <begin position="6"/>
        <end position="32"/>
    </location>
</feature>
<feature type="compositionally biased region" description="Low complexity" evidence="7">
    <location>
        <begin position="304"/>
        <end position="313"/>
    </location>
</feature>
<dbReference type="AlphaFoldDB" id="C6H6X1"/>
<evidence type="ECO:0000256" key="3">
    <source>
        <dbReference type="ARBA" id="ARBA00022692"/>
    </source>
</evidence>
<dbReference type="PANTHER" id="PTHR31064">
    <property type="entry name" value="POTASSIUM TRANSPORT PROTEIN DDB_G0292412-RELATED"/>
    <property type="match status" value="1"/>
</dbReference>
<feature type="transmembrane region" description="Helical" evidence="8">
    <location>
        <begin position="433"/>
        <end position="452"/>
    </location>
</feature>
<evidence type="ECO:0000256" key="7">
    <source>
        <dbReference type="SAM" id="MobiDB-lite"/>
    </source>
</evidence>
<dbReference type="GO" id="GO:0030007">
    <property type="term" value="P:intracellular potassium ion homeostasis"/>
    <property type="evidence" value="ECO:0007669"/>
    <property type="project" value="TreeGrafter"/>
</dbReference>
<keyword evidence="6 8" id="KW-0472">Membrane</keyword>
<dbReference type="GO" id="GO:0140107">
    <property type="term" value="F:high-affinity potassium ion transmembrane transporter activity"/>
    <property type="evidence" value="ECO:0007669"/>
    <property type="project" value="TreeGrafter"/>
</dbReference>
<feature type="region of interest" description="Disordered" evidence="7">
    <location>
        <begin position="296"/>
        <end position="316"/>
    </location>
</feature>
<dbReference type="GO" id="GO:1990573">
    <property type="term" value="P:potassium ion import across plasma membrane"/>
    <property type="evidence" value="ECO:0007669"/>
    <property type="project" value="TreeGrafter"/>
</dbReference>
<feature type="compositionally biased region" description="Low complexity" evidence="7">
    <location>
        <begin position="149"/>
        <end position="167"/>
    </location>
</feature>
<dbReference type="InterPro" id="IPR003445">
    <property type="entry name" value="Cat_transpt"/>
</dbReference>
<dbReference type="VEuPathDB" id="FungiDB:HCDG_02172"/>
<keyword evidence="3 8" id="KW-0812">Transmembrane</keyword>
<sequence>MRTFQQVVIYVVPLIGNLSVINLVVVLVRLYWFETRFKDIVRLSRQRLLDRPRSNRLQSSESGGRDSITLRNRLTAARIRDIRVLRPEPRIGSSRTAASESEGLRLRARILSRIPNNNANSESDSRIGTVPNENENENAKSCTVEIDDSATSTSTPNSPASPSDPTPVMIDRTSASLKKNSIERSAPPAHISFSAETNMEPRGRALRIPGPREFESGGNEPFLSNIGKLCVSARIADMVPNRTNDDLAKSITIEEPPMTGPSGENERRRLPTMGRLLSHAVSVERAASNAFILGNSSRKRSRSRSSNPLNRSSSRADRVPLDMPYLSYQPTIGRNSRFLGLTDDQRDELGGIEYRSLKLLAKIVFSYYVFWHVFGVVCLIGWIHNSDRKYRDYIQSVGQSPTWWAIFSGMTTYNNLGFTLTPDSMTSFRNATFPIFIMTFLMYIGNTGYPFLDLHNEEVLAVPSSWNRFLAAVFQAASARTTGTCTFNVSKVHPAVQFMLMVMMYISVFPIAISVRKTNTYEENSLGLYDPQSDEIDESNSTASYVGAHMKKQLAFDLWYVFFGMFLLMITEGSKLADKADPDFAIFSIFFEAVSAYGNVGLSLGHPSINSGLSTKFSVLGKLVICALMLRGRHRGLPYELDRAIILPGERNLTESSATKDGGPVTTTQTSTNATIGSLLRTRIAEIV</sequence>
<protein>
    <submittedName>
        <fullName evidence="9">Low-affinity potassium transporter</fullName>
    </submittedName>
</protein>
<dbReference type="OrthoDB" id="9999863at2759"/>
<gene>
    <name evidence="9" type="ORF">HCDG_02172</name>
</gene>
<comment type="subcellular location">
    <subcellularLocation>
        <location evidence="1">Membrane</location>
        <topology evidence="1">Multi-pass membrane protein</topology>
    </subcellularLocation>
</comment>